<dbReference type="SUPFAM" id="SSF56349">
    <property type="entry name" value="DNA breaking-rejoining enzymes"/>
    <property type="match status" value="1"/>
</dbReference>
<dbReference type="Gene3D" id="1.10.150.130">
    <property type="match status" value="1"/>
</dbReference>
<dbReference type="Gene3D" id="1.10.443.10">
    <property type="entry name" value="Intergrase catalytic core"/>
    <property type="match status" value="1"/>
</dbReference>
<dbReference type="Proteomes" id="UP001163115">
    <property type="component" value="Chromosome"/>
</dbReference>
<dbReference type="InterPro" id="IPR050090">
    <property type="entry name" value="Tyrosine_recombinase_XerCD"/>
</dbReference>
<evidence type="ECO:0000256" key="4">
    <source>
        <dbReference type="ARBA" id="ARBA00023125"/>
    </source>
</evidence>
<evidence type="ECO:0000256" key="3">
    <source>
        <dbReference type="ARBA" id="ARBA00022908"/>
    </source>
</evidence>
<dbReference type="PANTHER" id="PTHR30349">
    <property type="entry name" value="PHAGE INTEGRASE-RELATED"/>
    <property type="match status" value="1"/>
</dbReference>
<evidence type="ECO:0000256" key="5">
    <source>
        <dbReference type="ARBA" id="ARBA00023172"/>
    </source>
</evidence>
<dbReference type="Pfam" id="PF00589">
    <property type="entry name" value="Phage_integrase"/>
    <property type="match status" value="1"/>
</dbReference>
<name>A0ABY7A8R2_9FIRM</name>
<feature type="domain" description="Tyr recombinase" evidence="6">
    <location>
        <begin position="167"/>
        <end position="363"/>
    </location>
</feature>
<reference evidence="7" key="1">
    <citation type="submission" date="2022-11" db="EMBL/GenBank/DDBJ databases">
        <title>Lacrimispora xylanolytica sy1, complete genome.</title>
        <authorList>
            <person name="Choi S."/>
        </authorList>
    </citation>
    <scope>NUCLEOTIDE SEQUENCE</scope>
    <source>
        <strain evidence="7">Sy1</strain>
    </source>
</reference>
<dbReference type="RefSeq" id="WP_024838660.1">
    <property type="nucleotide sequence ID" value="NZ_CP113524.1"/>
</dbReference>
<keyword evidence="3" id="KW-0229">DNA integration</keyword>
<dbReference type="InterPro" id="IPR002104">
    <property type="entry name" value="Integrase_catalytic"/>
</dbReference>
<dbReference type="InterPro" id="IPR010998">
    <property type="entry name" value="Integrase_recombinase_N"/>
</dbReference>
<dbReference type="CDD" id="cd01189">
    <property type="entry name" value="INT_ICEBs1_C_like"/>
    <property type="match status" value="1"/>
</dbReference>
<keyword evidence="5" id="KW-0233">DNA recombination</keyword>
<dbReference type="InterPro" id="IPR004107">
    <property type="entry name" value="Integrase_SAM-like_N"/>
</dbReference>
<keyword evidence="8" id="KW-1185">Reference proteome</keyword>
<accession>A0ABY7A8R2</accession>
<dbReference type="EMBL" id="CP113524">
    <property type="protein sequence ID" value="WAJ23062.1"/>
    <property type="molecule type" value="Genomic_DNA"/>
</dbReference>
<comment type="function">
    <text evidence="1">Site-specific tyrosine recombinase, which acts by catalyzing the cutting and rejoining of the recombining DNA molecules.</text>
</comment>
<protein>
    <submittedName>
        <fullName evidence="7">Site-specific integrase</fullName>
    </submittedName>
</protein>
<evidence type="ECO:0000313" key="8">
    <source>
        <dbReference type="Proteomes" id="UP001163115"/>
    </source>
</evidence>
<dbReference type="InterPro" id="IPR011010">
    <property type="entry name" value="DNA_brk_join_enz"/>
</dbReference>
<keyword evidence="4" id="KW-0238">DNA-binding</keyword>
<dbReference type="PROSITE" id="PS51898">
    <property type="entry name" value="TYR_RECOMBINASE"/>
    <property type="match status" value="1"/>
</dbReference>
<gene>
    <name evidence="7" type="ORF">OW255_16035</name>
</gene>
<sequence>MPRKGENIYKRKDGRWEGRSLRANGKYRYFYASTYREVRAKMKEAWQEREAEKKNTIPLPTNPGELFQSWLSDTVSERVKPTTYESYYHCIHGYVIPYFKSIENQPMSQSCVCGFVKSISENASISQTYKRKIISVFKMSIREIYKDYPNQPKLLEAAVLPTGKTHQEVSVFTMKEQRILEQAAFMSPDKRALGIILCFYTGIRLGELCALRWRDIDLEAGTMYIGNTVSRIRNFQSVESKTMLHIGTPKSKTSTRKIPLPGFLLELAKELKPGIKSEEHFILSNKNTPFEPRVYQKLYKRILKDTGIKDRKFHAIRHTFATRALEVGVDIKTLSEILGHSNVTITLNIYAHSLMEQKKAAIEKLNMMHVTQMKVV</sequence>
<comment type="similarity">
    <text evidence="2">Belongs to the 'phage' integrase family.</text>
</comment>
<proteinExistence type="inferred from homology"/>
<dbReference type="PANTHER" id="PTHR30349:SF41">
    <property type="entry name" value="INTEGRASE_RECOMBINASE PROTEIN MJ0367-RELATED"/>
    <property type="match status" value="1"/>
</dbReference>
<evidence type="ECO:0000256" key="2">
    <source>
        <dbReference type="ARBA" id="ARBA00008857"/>
    </source>
</evidence>
<evidence type="ECO:0000256" key="1">
    <source>
        <dbReference type="ARBA" id="ARBA00003283"/>
    </source>
</evidence>
<organism evidence="7 8">
    <name type="scientific">Lacrimispora xylanolytica</name>
    <dbReference type="NCBI Taxonomy" id="29375"/>
    <lineage>
        <taxon>Bacteria</taxon>
        <taxon>Bacillati</taxon>
        <taxon>Bacillota</taxon>
        <taxon>Clostridia</taxon>
        <taxon>Lachnospirales</taxon>
        <taxon>Lachnospiraceae</taxon>
        <taxon>Lacrimispora</taxon>
    </lineage>
</organism>
<evidence type="ECO:0000313" key="7">
    <source>
        <dbReference type="EMBL" id="WAJ23062.1"/>
    </source>
</evidence>
<dbReference type="InterPro" id="IPR013762">
    <property type="entry name" value="Integrase-like_cat_sf"/>
</dbReference>
<evidence type="ECO:0000259" key="6">
    <source>
        <dbReference type="PROSITE" id="PS51898"/>
    </source>
</evidence>
<dbReference type="Pfam" id="PF14659">
    <property type="entry name" value="Phage_int_SAM_3"/>
    <property type="match status" value="1"/>
</dbReference>